<evidence type="ECO:0000313" key="1">
    <source>
        <dbReference type="EMBL" id="BDU51362.1"/>
    </source>
</evidence>
<keyword evidence="2" id="KW-1185">Reference proteome</keyword>
<accession>A0AAU9DFX8</accession>
<protein>
    <recommendedName>
        <fullName evidence="3">DUF4178 domain-containing protein</fullName>
    </recommendedName>
</protein>
<dbReference type="Proteomes" id="UP001321582">
    <property type="component" value="Chromosome"/>
</dbReference>
<sequence>MENYTETSTGRIQKVSIVPEQVRLNDFIVADDVWYSIVAIYKYMEPEDEDDYWFDFTGESETGEKIYIGVDKNEEDMWEYAVWEIVPKKEVRSDEKLSKIGSNGHSNKIEYNGIEYKISYEGDKLYEASVESFVKGRTKNPVKYPVLISDLEDNSGENFLCIEIDEDEVVELSIGKYITDVELVKNREEKPKFMDKIKNIFGGRRL</sequence>
<gene>
    <name evidence="1" type="ORF">HLVA_19310</name>
</gene>
<name>A0AAU9DFX8_9FUSO</name>
<dbReference type="RefSeq" id="WP_307904251.1">
    <property type="nucleotide sequence ID" value="NZ_AP027059.1"/>
</dbReference>
<organism evidence="1 2">
    <name type="scientific">Haliovirga abyssi</name>
    <dbReference type="NCBI Taxonomy" id="2996794"/>
    <lineage>
        <taxon>Bacteria</taxon>
        <taxon>Fusobacteriati</taxon>
        <taxon>Fusobacteriota</taxon>
        <taxon>Fusobacteriia</taxon>
        <taxon>Fusobacteriales</taxon>
        <taxon>Haliovirgaceae</taxon>
        <taxon>Haliovirga</taxon>
    </lineage>
</organism>
<proteinExistence type="predicted"/>
<dbReference type="AlphaFoldDB" id="A0AAU9DFX8"/>
<evidence type="ECO:0008006" key="3">
    <source>
        <dbReference type="Google" id="ProtNLM"/>
    </source>
</evidence>
<reference evidence="1 2" key="1">
    <citation type="submission" date="2022-11" db="EMBL/GenBank/DDBJ databases">
        <title>Haliovirga abyssi gen. nov., sp. nov., a mesophilic fermentative bacterium isolated from the Iheya North hydrothermal field and the proposal of Haliovirgaceae fam. nov.</title>
        <authorList>
            <person name="Miyazaki U."/>
            <person name="Tame A."/>
            <person name="Miyazaki J."/>
            <person name="Takai K."/>
            <person name="Sawayama S."/>
            <person name="Kitajima M."/>
            <person name="Okamoto A."/>
            <person name="Nakagawa S."/>
        </authorList>
    </citation>
    <scope>NUCLEOTIDE SEQUENCE [LARGE SCALE GENOMIC DNA]</scope>
    <source>
        <strain evidence="1 2">IC12</strain>
    </source>
</reference>
<evidence type="ECO:0000313" key="2">
    <source>
        <dbReference type="Proteomes" id="UP001321582"/>
    </source>
</evidence>
<dbReference type="EMBL" id="AP027059">
    <property type="protein sequence ID" value="BDU51362.1"/>
    <property type="molecule type" value="Genomic_DNA"/>
</dbReference>
<dbReference type="KEGG" id="haby:HLVA_19310"/>